<evidence type="ECO:0000256" key="1">
    <source>
        <dbReference type="ARBA" id="ARBA00023015"/>
    </source>
</evidence>
<dbReference type="AlphaFoldDB" id="A0A150H5C9"/>
<sequence>MRMARDAYPHLKFDDNGEPCIPDDLTDAQAIELTADIFKVLATPSRLRILLALSHSPLTVSELVLLTNLSQPLVSQHLRTLRNQRLVSVKRSGREAHYEVTDHHVTHIIQDALAHSAELCD</sequence>
<feature type="domain" description="HTH arsR-type" evidence="4">
    <location>
        <begin position="26"/>
        <end position="120"/>
    </location>
</feature>
<dbReference type="Pfam" id="PF01022">
    <property type="entry name" value="HTH_5"/>
    <property type="match status" value="1"/>
</dbReference>
<dbReference type="SUPFAM" id="SSF46785">
    <property type="entry name" value="Winged helix' DNA-binding domain"/>
    <property type="match status" value="1"/>
</dbReference>
<dbReference type="InterPro" id="IPR011991">
    <property type="entry name" value="ArsR-like_HTH"/>
</dbReference>
<dbReference type="PANTHER" id="PTHR43132:SF6">
    <property type="entry name" value="HTH-TYPE TRANSCRIPTIONAL REPRESSOR CZRA"/>
    <property type="match status" value="1"/>
</dbReference>
<evidence type="ECO:0000256" key="3">
    <source>
        <dbReference type="ARBA" id="ARBA00023163"/>
    </source>
</evidence>
<dbReference type="InterPro" id="IPR051011">
    <property type="entry name" value="Metal_resp_trans_reg"/>
</dbReference>
<proteinExistence type="predicted"/>
<reference evidence="5 6" key="1">
    <citation type="submission" date="2016-01" db="EMBL/GenBank/DDBJ databases">
        <title>Use of Whole Genome Sequencing to ascertain that Brevibacterium massiliense (Roux, Raoult 2009) is a later heterotypic synonym of Brevibacterium ravenspurgense (Mages 2008).</title>
        <authorList>
            <person name="Bernier A.-M."/>
            <person name="Burdz T."/>
            <person name="Huynh C."/>
            <person name="Pachecho A.L."/>
            <person name="Wiebe D."/>
            <person name="Bonner C."/>
            <person name="Bernard K."/>
        </authorList>
    </citation>
    <scope>NUCLEOTIDE SEQUENCE [LARGE SCALE GENOMIC DNA]</scope>
    <source>
        <strain evidence="5 6">CCUG56047</strain>
    </source>
</reference>
<dbReference type="GO" id="GO:0003700">
    <property type="term" value="F:DNA-binding transcription factor activity"/>
    <property type="evidence" value="ECO:0007669"/>
    <property type="project" value="InterPro"/>
</dbReference>
<name>A0A150H5C9_9MICO</name>
<evidence type="ECO:0000313" key="5">
    <source>
        <dbReference type="EMBL" id="KXZ57251.1"/>
    </source>
</evidence>
<gene>
    <name evidence="5" type="primary">smtB</name>
    <name evidence="5" type="ORF">Bravens_01771</name>
</gene>
<protein>
    <submittedName>
        <fullName evidence="5">HTH-type transcriptional repressor SmtB</fullName>
    </submittedName>
</protein>
<accession>A0A150H5C9</accession>
<evidence type="ECO:0000259" key="4">
    <source>
        <dbReference type="PROSITE" id="PS50987"/>
    </source>
</evidence>
<dbReference type="SMART" id="SM00418">
    <property type="entry name" value="HTH_ARSR"/>
    <property type="match status" value="1"/>
</dbReference>
<keyword evidence="1" id="KW-0805">Transcription regulation</keyword>
<keyword evidence="3" id="KW-0804">Transcription</keyword>
<dbReference type="GO" id="GO:0003677">
    <property type="term" value="F:DNA binding"/>
    <property type="evidence" value="ECO:0007669"/>
    <property type="project" value="UniProtKB-KW"/>
</dbReference>
<evidence type="ECO:0000256" key="2">
    <source>
        <dbReference type="ARBA" id="ARBA00023125"/>
    </source>
</evidence>
<dbReference type="InterPro" id="IPR001845">
    <property type="entry name" value="HTH_ArsR_DNA-bd_dom"/>
</dbReference>
<keyword evidence="2" id="KW-0238">DNA-binding</keyword>
<keyword evidence="6" id="KW-1185">Reference proteome</keyword>
<organism evidence="5 6">
    <name type="scientific">Brevibacterium ravenspurgense</name>
    <dbReference type="NCBI Taxonomy" id="479117"/>
    <lineage>
        <taxon>Bacteria</taxon>
        <taxon>Bacillati</taxon>
        <taxon>Actinomycetota</taxon>
        <taxon>Actinomycetes</taxon>
        <taxon>Micrococcales</taxon>
        <taxon>Brevibacteriaceae</taxon>
        <taxon>Brevibacterium</taxon>
    </lineage>
</organism>
<evidence type="ECO:0000313" key="6">
    <source>
        <dbReference type="Proteomes" id="UP000243589"/>
    </source>
</evidence>
<dbReference type="Gene3D" id="1.10.10.10">
    <property type="entry name" value="Winged helix-like DNA-binding domain superfamily/Winged helix DNA-binding domain"/>
    <property type="match status" value="1"/>
</dbReference>
<dbReference type="Proteomes" id="UP000243589">
    <property type="component" value="Unassembled WGS sequence"/>
</dbReference>
<dbReference type="PRINTS" id="PR00778">
    <property type="entry name" value="HTHARSR"/>
</dbReference>
<dbReference type="InterPro" id="IPR036390">
    <property type="entry name" value="WH_DNA-bd_sf"/>
</dbReference>
<comment type="caution">
    <text evidence="5">The sequence shown here is derived from an EMBL/GenBank/DDBJ whole genome shotgun (WGS) entry which is preliminary data.</text>
</comment>
<dbReference type="CDD" id="cd00090">
    <property type="entry name" value="HTH_ARSR"/>
    <property type="match status" value="1"/>
</dbReference>
<dbReference type="PANTHER" id="PTHR43132">
    <property type="entry name" value="ARSENICAL RESISTANCE OPERON REPRESSOR ARSR-RELATED"/>
    <property type="match status" value="1"/>
</dbReference>
<dbReference type="PATRIC" id="fig|479117.4.peg.1754"/>
<dbReference type="InterPro" id="IPR036388">
    <property type="entry name" value="WH-like_DNA-bd_sf"/>
</dbReference>
<dbReference type="EMBL" id="LQQC01000012">
    <property type="protein sequence ID" value="KXZ57251.1"/>
    <property type="molecule type" value="Genomic_DNA"/>
</dbReference>
<dbReference type="NCBIfam" id="NF033788">
    <property type="entry name" value="HTH_metalloreg"/>
    <property type="match status" value="1"/>
</dbReference>
<dbReference type="PROSITE" id="PS50987">
    <property type="entry name" value="HTH_ARSR_2"/>
    <property type="match status" value="1"/>
</dbReference>